<reference evidence="3 4" key="1">
    <citation type="journal article" date="2009" name="Stand. Genomic Sci.">
        <title>Complete genome sequence of Actinosynnema mirum type strain (101).</title>
        <authorList>
            <person name="Land M."/>
            <person name="Lapidus A."/>
            <person name="Mayilraj S."/>
            <person name="Chen F."/>
            <person name="Copeland A."/>
            <person name="Del Rio T.G."/>
            <person name="Nolan M."/>
            <person name="Lucas S."/>
            <person name="Tice H."/>
            <person name="Cheng J.F."/>
            <person name="Chertkov O."/>
            <person name="Bruce D."/>
            <person name="Goodwin L."/>
            <person name="Pitluck S."/>
            <person name="Rohde M."/>
            <person name="Goker M."/>
            <person name="Pati A."/>
            <person name="Ivanova N."/>
            <person name="Mavromatis K."/>
            <person name="Chen A."/>
            <person name="Palaniappan K."/>
            <person name="Hauser L."/>
            <person name="Chang Y.J."/>
            <person name="Jeffries C.C."/>
            <person name="Brettin T."/>
            <person name="Detter J.C."/>
            <person name="Han C."/>
            <person name="Chain P."/>
            <person name="Tindall B.J."/>
            <person name="Bristow J."/>
            <person name="Eisen J.A."/>
            <person name="Markowitz V."/>
            <person name="Hugenholtz P."/>
            <person name="Kyrpides N.C."/>
            <person name="Klenk H.P."/>
        </authorList>
    </citation>
    <scope>NUCLEOTIDE SEQUENCE [LARGE SCALE GENOMIC DNA]</scope>
    <source>
        <strain evidence="4">ATCC 29888 / DSM 43827 / JCM 3225 / NBRC 14064 / NCIMB 13271 / NRRL B-12336 / IMRU 3971 / 101</strain>
    </source>
</reference>
<sequence>MSGRVFRGVMIVAAVLVALVGFTPAGMAASVAASVAAAGVAAAGDAQPRGGIVVVPAAPEAGSDASVEPFGANCGGVLDPCGIVNNRTTRSLEAARDSRSHTSCPLWADSTAHPRKSVAPGRNSNQSPEHFKDTDCFRSTTCSVFYLGWHAPGEWIRIWSSVHIHDLGC</sequence>
<evidence type="ECO:0000256" key="1">
    <source>
        <dbReference type="SAM" id="MobiDB-lite"/>
    </source>
</evidence>
<keyword evidence="4" id="KW-1185">Reference proteome</keyword>
<dbReference type="RefSeq" id="WP_015802281.1">
    <property type="nucleotide sequence ID" value="NC_013093.1"/>
</dbReference>
<feature type="signal peptide" evidence="2">
    <location>
        <begin position="1"/>
        <end position="28"/>
    </location>
</feature>
<protein>
    <recommendedName>
        <fullName evidence="5">Secreted protein</fullName>
    </recommendedName>
</protein>
<proteinExistence type="predicted"/>
<gene>
    <name evidence="3" type="ordered locus">Amir_3499</name>
</gene>
<dbReference type="AlphaFoldDB" id="C6WAS4"/>
<dbReference type="eggNOG" id="ENOG50321FI">
    <property type="taxonomic scope" value="Bacteria"/>
</dbReference>
<evidence type="ECO:0000313" key="4">
    <source>
        <dbReference type="Proteomes" id="UP000002213"/>
    </source>
</evidence>
<dbReference type="KEGG" id="ami:Amir_3499"/>
<feature type="region of interest" description="Disordered" evidence="1">
    <location>
        <begin position="102"/>
        <end position="130"/>
    </location>
</feature>
<name>C6WAS4_ACTMD</name>
<dbReference type="Proteomes" id="UP000002213">
    <property type="component" value="Chromosome"/>
</dbReference>
<feature type="chain" id="PRO_5002972557" description="Secreted protein" evidence="2">
    <location>
        <begin position="29"/>
        <end position="169"/>
    </location>
</feature>
<accession>C6WAS4</accession>
<keyword evidence="2" id="KW-0732">Signal</keyword>
<evidence type="ECO:0008006" key="5">
    <source>
        <dbReference type="Google" id="ProtNLM"/>
    </source>
</evidence>
<dbReference type="HOGENOM" id="CLU_1575154_0_0_11"/>
<dbReference type="OrthoDB" id="3700688at2"/>
<organism evidence="3 4">
    <name type="scientific">Actinosynnema mirum (strain ATCC 29888 / DSM 43827 / JCM 3225 / NBRC 14064 / NCIMB 13271 / NRRL B-12336 / IMRU 3971 / 101)</name>
    <dbReference type="NCBI Taxonomy" id="446462"/>
    <lineage>
        <taxon>Bacteria</taxon>
        <taxon>Bacillati</taxon>
        <taxon>Actinomycetota</taxon>
        <taxon>Actinomycetes</taxon>
        <taxon>Pseudonocardiales</taxon>
        <taxon>Pseudonocardiaceae</taxon>
        <taxon>Actinosynnema</taxon>
    </lineage>
</organism>
<evidence type="ECO:0000313" key="3">
    <source>
        <dbReference type="EMBL" id="ACU37393.1"/>
    </source>
</evidence>
<dbReference type="EMBL" id="CP001630">
    <property type="protein sequence ID" value="ACU37393.1"/>
    <property type="molecule type" value="Genomic_DNA"/>
</dbReference>
<evidence type="ECO:0000256" key="2">
    <source>
        <dbReference type="SAM" id="SignalP"/>
    </source>
</evidence>